<dbReference type="RefSeq" id="WP_103461575.1">
    <property type="nucleotide sequence ID" value="NZ_PPXD01000026.1"/>
</dbReference>
<evidence type="ECO:0000313" key="6">
    <source>
        <dbReference type="Proteomes" id="UP000237340"/>
    </source>
</evidence>
<comment type="similarity">
    <text evidence="1 4">Belongs to the glycosyl hydrolase 1 family.</text>
</comment>
<dbReference type="Pfam" id="PF00232">
    <property type="entry name" value="Glyco_hydro_1"/>
    <property type="match status" value="1"/>
</dbReference>
<organism evidence="5 6">
    <name type="scientific">Cryobacterium zongtaii</name>
    <dbReference type="NCBI Taxonomy" id="1259217"/>
    <lineage>
        <taxon>Bacteria</taxon>
        <taxon>Bacillati</taxon>
        <taxon>Actinomycetota</taxon>
        <taxon>Actinomycetes</taxon>
        <taxon>Micrococcales</taxon>
        <taxon>Microbacteriaceae</taxon>
        <taxon>Cryobacterium</taxon>
    </lineage>
</organism>
<dbReference type="GO" id="GO:0016052">
    <property type="term" value="P:carbohydrate catabolic process"/>
    <property type="evidence" value="ECO:0007669"/>
    <property type="project" value="TreeGrafter"/>
</dbReference>
<gene>
    <name evidence="5" type="ORF">C3B61_16255</name>
</gene>
<protein>
    <submittedName>
        <fullName evidence="5">Beta-glucosidase</fullName>
    </submittedName>
</protein>
<keyword evidence="6" id="KW-1185">Reference proteome</keyword>
<evidence type="ECO:0000256" key="2">
    <source>
        <dbReference type="ARBA" id="ARBA00022801"/>
    </source>
</evidence>
<dbReference type="GO" id="GO:0008422">
    <property type="term" value="F:beta-glucosidase activity"/>
    <property type="evidence" value="ECO:0007669"/>
    <property type="project" value="TreeGrafter"/>
</dbReference>
<evidence type="ECO:0000256" key="4">
    <source>
        <dbReference type="RuleBase" id="RU003690"/>
    </source>
</evidence>
<dbReference type="PRINTS" id="PR00131">
    <property type="entry name" value="GLHYDRLASE1"/>
</dbReference>
<dbReference type="EMBL" id="PPXD01000026">
    <property type="protein sequence ID" value="POH62411.1"/>
    <property type="molecule type" value="Genomic_DNA"/>
</dbReference>
<dbReference type="PANTHER" id="PTHR10353">
    <property type="entry name" value="GLYCOSYL HYDROLASE"/>
    <property type="match status" value="1"/>
</dbReference>
<evidence type="ECO:0000256" key="1">
    <source>
        <dbReference type="ARBA" id="ARBA00010838"/>
    </source>
</evidence>
<comment type="caution">
    <text evidence="5">The sequence shown here is derived from an EMBL/GenBank/DDBJ whole genome shotgun (WGS) entry which is preliminary data.</text>
</comment>
<evidence type="ECO:0000313" key="5">
    <source>
        <dbReference type="EMBL" id="POH62411.1"/>
    </source>
</evidence>
<keyword evidence="2" id="KW-0378">Hydrolase</keyword>
<dbReference type="Proteomes" id="UP000237340">
    <property type="component" value="Unassembled WGS sequence"/>
</dbReference>
<keyword evidence="3" id="KW-0326">Glycosidase</keyword>
<evidence type="ECO:0000256" key="3">
    <source>
        <dbReference type="ARBA" id="ARBA00023295"/>
    </source>
</evidence>
<dbReference type="InterPro" id="IPR001360">
    <property type="entry name" value="Glyco_hydro_1"/>
</dbReference>
<sequence>MSSNTPASRAWQHRAAELGDRLPTGFQIGTATSAFQIEGGARDGGRGESHWDAFTREPGRILDGQNASVAADHIGKLTEDVTLLRELGADSYRFSFAWPRLQPDGRGTLNRSGLAFYDRLLDQLLGNGISPMATLSHWDTPAALRGGWLNRDTAMRFGDYAHEMGAVFGDRIDRWVTIADPATVMFNGYMIGVHAPGQALLFDALPAGHHQLLGHGLAVQGLRAADVRGGIGLANVHSPVQSATDREADRDAAALYDLLRNRLFADPVLLGRYPDPVGVFENELRYLHEIEPDDLRTIHQPLDFYGVEYFQPSRVAAGAAKPVRAPEDRPAEERPMSSRLPFHLTEFREHPVTGFGWPNAPEYLPVLLAELQDRYGEALPPVYLTAGGASYPDTADVRGAVTDLARIDYLAEHLVAAVDAVAPGGPAEGVDLRGYLIWSLLDGFEWAAGYTQRFGLVHVDFTDPARKRTPKLSYRWLQEVLSAR</sequence>
<dbReference type="Gene3D" id="3.20.20.80">
    <property type="entry name" value="Glycosidases"/>
    <property type="match status" value="1"/>
</dbReference>
<accession>A0A2S3ZA52</accession>
<name>A0A2S3ZA52_9MICO</name>
<dbReference type="SUPFAM" id="SSF51445">
    <property type="entry name" value="(Trans)glycosidases"/>
    <property type="match status" value="1"/>
</dbReference>
<dbReference type="GO" id="GO:0005829">
    <property type="term" value="C:cytosol"/>
    <property type="evidence" value="ECO:0007669"/>
    <property type="project" value="TreeGrafter"/>
</dbReference>
<dbReference type="InterPro" id="IPR017853">
    <property type="entry name" value="GH"/>
</dbReference>
<dbReference type="PANTHER" id="PTHR10353:SF36">
    <property type="entry name" value="LP05116P"/>
    <property type="match status" value="1"/>
</dbReference>
<dbReference type="AlphaFoldDB" id="A0A2S3ZA52"/>
<reference evidence="5 6" key="1">
    <citation type="submission" date="2018-01" db="EMBL/GenBank/DDBJ databases">
        <title>Cryobacterium sp. nov., from glaciers in China.</title>
        <authorList>
            <person name="Liu Q."/>
            <person name="Xin Y.-H."/>
        </authorList>
    </citation>
    <scope>NUCLEOTIDE SEQUENCE [LARGE SCALE GENOMIC DNA]</scope>
    <source>
        <strain evidence="5 6">TMN-42</strain>
    </source>
</reference>
<proteinExistence type="inferred from homology"/>